<dbReference type="SUPFAM" id="SSF57850">
    <property type="entry name" value="RING/U-box"/>
    <property type="match status" value="1"/>
</dbReference>
<dbReference type="AlphaFoldDB" id="A0A2H1EJ07"/>
<name>A0A2H1EJ07_9ARCH</name>
<evidence type="ECO:0000313" key="2">
    <source>
        <dbReference type="Proteomes" id="UP000232412"/>
    </source>
</evidence>
<dbReference type="EMBL" id="FRFC01000004">
    <property type="protein sequence ID" value="SHO46680.1"/>
    <property type="molecule type" value="Genomic_DNA"/>
</dbReference>
<accession>A0A2H1EJ07</accession>
<sequence length="47" mass="5604">MIKCAKCGNDVNKVYDCEHTKDEDYCVECYTELHYYMTEKNSNSEQQ</sequence>
<protein>
    <submittedName>
        <fullName evidence="1">Uncharacterized protein</fullName>
    </submittedName>
</protein>
<dbReference type="Proteomes" id="UP000232412">
    <property type="component" value="Unassembled WGS sequence"/>
</dbReference>
<reference evidence="2" key="1">
    <citation type="submission" date="2016-12" db="EMBL/GenBank/DDBJ databases">
        <authorList>
            <person name="Herbold C."/>
        </authorList>
    </citation>
    <scope>NUCLEOTIDE SEQUENCE [LARGE SCALE GENOMIC DNA]</scope>
</reference>
<gene>
    <name evidence="1" type="ORF">NSIN_30233</name>
</gene>
<proteinExistence type="predicted"/>
<evidence type="ECO:0000313" key="1">
    <source>
        <dbReference type="EMBL" id="SHO46680.1"/>
    </source>
</evidence>
<keyword evidence="2" id="KW-1185">Reference proteome</keyword>
<organism evidence="1 2">
    <name type="scientific">Nitrosotalea sinensis</name>
    <dbReference type="NCBI Taxonomy" id="1499975"/>
    <lineage>
        <taxon>Archaea</taxon>
        <taxon>Nitrososphaerota</taxon>
        <taxon>Nitrososphaeria</taxon>
        <taxon>Nitrosotaleales</taxon>
        <taxon>Nitrosotaleaceae</taxon>
        <taxon>Nitrosotalea</taxon>
    </lineage>
</organism>